<comment type="similarity">
    <text evidence="2">Belongs to the glycosyltransferase 47 family.</text>
</comment>
<evidence type="ECO:0000256" key="4">
    <source>
        <dbReference type="ARBA" id="ARBA00022968"/>
    </source>
</evidence>
<keyword evidence="4" id="KW-0812">Transmembrane</keyword>
<dbReference type="EMBL" id="SDRB02012143">
    <property type="protein sequence ID" value="THF98772.1"/>
    <property type="molecule type" value="Genomic_DNA"/>
</dbReference>
<sequence>MCPSLLGRSILGPISQKRSNKSRHLSLNNTALQQPKTHQGLFKDMKVYVYDLPSKYNSLFASEVAIHRALVNSDVRTLDPWEADFFFVPVYVSCNFSTINGFPVIGHARIMRQKKGTEDPDSFYRWDYSTINKWTSALQAANVLVESELRKNISYPCPDAIEKPSGEIAEGTGAENPSAAE</sequence>
<organism evidence="8 9">
    <name type="scientific">Camellia sinensis var. sinensis</name>
    <name type="common">China tea</name>
    <dbReference type="NCBI Taxonomy" id="542762"/>
    <lineage>
        <taxon>Eukaryota</taxon>
        <taxon>Viridiplantae</taxon>
        <taxon>Streptophyta</taxon>
        <taxon>Embryophyta</taxon>
        <taxon>Tracheophyta</taxon>
        <taxon>Spermatophyta</taxon>
        <taxon>Magnoliopsida</taxon>
        <taxon>eudicotyledons</taxon>
        <taxon>Gunneridae</taxon>
        <taxon>Pentapetalae</taxon>
        <taxon>asterids</taxon>
        <taxon>Ericales</taxon>
        <taxon>Theaceae</taxon>
        <taxon>Camellia</taxon>
    </lineage>
</organism>
<dbReference type="STRING" id="542762.A0A4S4D8I5"/>
<evidence type="ECO:0000256" key="5">
    <source>
        <dbReference type="ARBA" id="ARBA00023034"/>
    </source>
</evidence>
<accession>A0A4S4D8I5</accession>
<dbReference type="InterPro" id="IPR004263">
    <property type="entry name" value="Exostosin"/>
</dbReference>
<evidence type="ECO:0000256" key="3">
    <source>
        <dbReference type="ARBA" id="ARBA00022676"/>
    </source>
</evidence>
<evidence type="ECO:0000256" key="2">
    <source>
        <dbReference type="ARBA" id="ARBA00010271"/>
    </source>
</evidence>
<evidence type="ECO:0000256" key="6">
    <source>
        <dbReference type="SAM" id="MobiDB-lite"/>
    </source>
</evidence>
<proteinExistence type="inferred from homology"/>
<keyword evidence="3" id="KW-0328">Glycosyltransferase</keyword>
<gene>
    <name evidence="8" type="ORF">TEA_017844</name>
</gene>
<keyword evidence="9" id="KW-1185">Reference proteome</keyword>
<comment type="subcellular location">
    <subcellularLocation>
        <location evidence="1">Golgi apparatus membrane</location>
        <topology evidence="1">Single-pass type II membrane protein</topology>
    </subcellularLocation>
</comment>
<evidence type="ECO:0000256" key="1">
    <source>
        <dbReference type="ARBA" id="ARBA00004323"/>
    </source>
</evidence>
<comment type="caution">
    <text evidence="8">The sequence shown here is derived from an EMBL/GenBank/DDBJ whole genome shotgun (WGS) entry which is preliminary data.</text>
</comment>
<dbReference type="Pfam" id="PF03016">
    <property type="entry name" value="Exostosin_GT47"/>
    <property type="match status" value="1"/>
</dbReference>
<feature type="region of interest" description="Disordered" evidence="6">
    <location>
        <begin position="161"/>
        <end position="181"/>
    </location>
</feature>
<dbReference type="GO" id="GO:0000139">
    <property type="term" value="C:Golgi membrane"/>
    <property type="evidence" value="ECO:0007669"/>
    <property type="project" value="UniProtKB-SubCell"/>
</dbReference>
<dbReference type="PANTHER" id="PTHR11062:SF229">
    <property type="entry name" value="GLUCURONOXYLAN GLUCURONOSYLTRANSFERASE IRX7-RELATED"/>
    <property type="match status" value="1"/>
</dbReference>
<keyword evidence="4" id="KW-0735">Signal-anchor</keyword>
<reference evidence="8 9" key="1">
    <citation type="journal article" date="2018" name="Proc. Natl. Acad. Sci. U.S.A.">
        <title>Draft genome sequence of Camellia sinensis var. sinensis provides insights into the evolution of the tea genome and tea quality.</title>
        <authorList>
            <person name="Wei C."/>
            <person name="Yang H."/>
            <person name="Wang S."/>
            <person name="Zhao J."/>
            <person name="Liu C."/>
            <person name="Gao L."/>
            <person name="Xia E."/>
            <person name="Lu Y."/>
            <person name="Tai Y."/>
            <person name="She G."/>
            <person name="Sun J."/>
            <person name="Cao H."/>
            <person name="Tong W."/>
            <person name="Gao Q."/>
            <person name="Li Y."/>
            <person name="Deng W."/>
            <person name="Jiang X."/>
            <person name="Wang W."/>
            <person name="Chen Q."/>
            <person name="Zhang S."/>
            <person name="Li H."/>
            <person name="Wu J."/>
            <person name="Wang P."/>
            <person name="Li P."/>
            <person name="Shi C."/>
            <person name="Zheng F."/>
            <person name="Jian J."/>
            <person name="Huang B."/>
            <person name="Shan D."/>
            <person name="Shi M."/>
            <person name="Fang C."/>
            <person name="Yue Y."/>
            <person name="Li F."/>
            <person name="Li D."/>
            <person name="Wei S."/>
            <person name="Han B."/>
            <person name="Jiang C."/>
            <person name="Yin Y."/>
            <person name="Xia T."/>
            <person name="Zhang Z."/>
            <person name="Bennetzen J.L."/>
            <person name="Zhao S."/>
            <person name="Wan X."/>
        </authorList>
    </citation>
    <scope>NUCLEOTIDE SEQUENCE [LARGE SCALE GENOMIC DNA]</scope>
    <source>
        <strain evidence="9">cv. Shuchazao</strain>
        <tissue evidence="8">Leaf</tissue>
    </source>
</reference>
<dbReference type="PANTHER" id="PTHR11062">
    <property type="entry name" value="EXOSTOSIN HEPARAN SULFATE GLYCOSYLTRANSFERASE -RELATED"/>
    <property type="match status" value="1"/>
</dbReference>
<dbReference type="Proteomes" id="UP000306102">
    <property type="component" value="Unassembled WGS sequence"/>
</dbReference>
<protein>
    <recommendedName>
        <fullName evidence="7">Exostosin GT47 domain-containing protein</fullName>
    </recommendedName>
</protein>
<dbReference type="AlphaFoldDB" id="A0A4S4D8I5"/>
<feature type="domain" description="Exostosin GT47" evidence="7">
    <location>
        <begin position="43"/>
        <end position="113"/>
    </location>
</feature>
<dbReference type="GO" id="GO:0016757">
    <property type="term" value="F:glycosyltransferase activity"/>
    <property type="evidence" value="ECO:0007669"/>
    <property type="project" value="UniProtKB-KW"/>
</dbReference>
<evidence type="ECO:0000259" key="7">
    <source>
        <dbReference type="Pfam" id="PF03016"/>
    </source>
</evidence>
<dbReference type="GO" id="GO:0010417">
    <property type="term" value="P:glucuronoxylan biosynthetic process"/>
    <property type="evidence" value="ECO:0007669"/>
    <property type="project" value="TreeGrafter"/>
</dbReference>
<evidence type="ECO:0000313" key="9">
    <source>
        <dbReference type="Proteomes" id="UP000306102"/>
    </source>
</evidence>
<keyword evidence="3" id="KW-0808">Transferase</keyword>
<evidence type="ECO:0000313" key="8">
    <source>
        <dbReference type="EMBL" id="THF98772.1"/>
    </source>
</evidence>
<keyword evidence="5" id="KW-0333">Golgi apparatus</keyword>
<name>A0A4S4D8I5_CAMSN</name>
<dbReference type="InterPro" id="IPR040911">
    <property type="entry name" value="Exostosin_GT47"/>
</dbReference>